<keyword evidence="2" id="KW-1185">Reference proteome</keyword>
<evidence type="ECO:0000313" key="1">
    <source>
        <dbReference type="EMBL" id="KAK5967270.1"/>
    </source>
</evidence>
<organism evidence="1 2">
    <name type="scientific">Trichostrongylus colubriformis</name>
    <name type="common">Black scour worm</name>
    <dbReference type="NCBI Taxonomy" id="6319"/>
    <lineage>
        <taxon>Eukaryota</taxon>
        <taxon>Metazoa</taxon>
        <taxon>Ecdysozoa</taxon>
        <taxon>Nematoda</taxon>
        <taxon>Chromadorea</taxon>
        <taxon>Rhabditida</taxon>
        <taxon>Rhabditina</taxon>
        <taxon>Rhabditomorpha</taxon>
        <taxon>Strongyloidea</taxon>
        <taxon>Trichostrongylidae</taxon>
        <taxon>Trichostrongylus</taxon>
    </lineage>
</organism>
<name>A0AAN8FDN4_TRICO</name>
<protein>
    <submittedName>
        <fullName evidence="1">Uncharacterized protein</fullName>
    </submittedName>
</protein>
<dbReference type="Proteomes" id="UP001331761">
    <property type="component" value="Unassembled WGS sequence"/>
</dbReference>
<dbReference type="AlphaFoldDB" id="A0AAN8FDN4"/>
<evidence type="ECO:0000313" key="2">
    <source>
        <dbReference type="Proteomes" id="UP001331761"/>
    </source>
</evidence>
<proteinExistence type="predicted"/>
<reference evidence="1 2" key="1">
    <citation type="submission" date="2019-10" db="EMBL/GenBank/DDBJ databases">
        <title>Assembly and Annotation for the nematode Trichostrongylus colubriformis.</title>
        <authorList>
            <person name="Martin J."/>
        </authorList>
    </citation>
    <scope>NUCLEOTIDE SEQUENCE [LARGE SCALE GENOMIC DNA]</scope>
    <source>
        <strain evidence="1">G859</strain>
        <tissue evidence="1">Whole worm</tissue>
    </source>
</reference>
<comment type="caution">
    <text evidence="1">The sequence shown here is derived from an EMBL/GenBank/DDBJ whole genome shotgun (WGS) entry which is preliminary data.</text>
</comment>
<gene>
    <name evidence="1" type="ORF">GCK32_021220</name>
</gene>
<accession>A0AAN8FDN4</accession>
<dbReference type="EMBL" id="WIXE01022681">
    <property type="protein sequence ID" value="KAK5967270.1"/>
    <property type="molecule type" value="Genomic_DNA"/>
</dbReference>
<sequence>MPLLKGSLINNVFYCSSAWSLIHHEEHLQERAIATSHSDTAECIKNRIDVTIDAKAMPSSSTAKQGTPTYVDVTTISGFLQKPRPVLVQ</sequence>